<proteinExistence type="predicted"/>
<dbReference type="EMBL" id="GG662587">
    <property type="protein sequence ID" value="EWS72955.1"/>
    <property type="molecule type" value="Genomic_DNA"/>
</dbReference>
<accession>W7X167</accession>
<keyword evidence="3" id="KW-1185">Reference proteome</keyword>
<name>W7X167_TETTS</name>
<keyword evidence="1 2" id="KW-0812">Transmembrane</keyword>
<feature type="transmembrane region" description="Helical" evidence="1">
    <location>
        <begin position="239"/>
        <end position="264"/>
    </location>
</feature>
<dbReference type="OrthoDB" id="426355at2759"/>
<dbReference type="AlphaFoldDB" id="W7X167"/>
<dbReference type="Proteomes" id="UP000009168">
    <property type="component" value="Unassembled WGS sequence"/>
</dbReference>
<dbReference type="RefSeq" id="XP_012654522.1">
    <property type="nucleotide sequence ID" value="XM_012799068.1"/>
</dbReference>
<dbReference type="KEGG" id="tet:TTHERM_000486999"/>
<evidence type="ECO:0000313" key="2">
    <source>
        <dbReference type="EMBL" id="EWS72955.1"/>
    </source>
</evidence>
<keyword evidence="1" id="KW-1133">Transmembrane helix</keyword>
<protein>
    <submittedName>
        <fullName evidence="2">Transmembrane protein, putative</fullName>
    </submittedName>
</protein>
<dbReference type="InParanoid" id="W7X167"/>
<feature type="transmembrane region" description="Helical" evidence="1">
    <location>
        <begin position="212"/>
        <end position="233"/>
    </location>
</feature>
<keyword evidence="1" id="KW-0472">Membrane</keyword>
<feature type="transmembrane region" description="Helical" evidence="1">
    <location>
        <begin position="136"/>
        <end position="155"/>
    </location>
</feature>
<dbReference type="GeneID" id="24439232"/>
<evidence type="ECO:0000313" key="3">
    <source>
        <dbReference type="Proteomes" id="UP000009168"/>
    </source>
</evidence>
<evidence type="ECO:0000256" key="1">
    <source>
        <dbReference type="SAM" id="Phobius"/>
    </source>
</evidence>
<feature type="transmembrane region" description="Helical" evidence="1">
    <location>
        <begin position="182"/>
        <end position="200"/>
    </location>
</feature>
<sequence>MNREEGNFVLNQQVEINAQEDQKSDSSMIYSDRQSLSFISKSKGGLLQNPDGTLQLMKPVQASDYKKIKDNLNYGINGDQDDNLSQDTSQLSLMSLPQNQVLLPLYSSPAHPFFIPLGSLPQFVDQFIDLYIRHNICFLLFLIVQLIVEGVFQYLTYKFREKTIKELQVVYDKLEVSQIESIFLFLFYTNILYLSVYYLIGFLASLKKSYNLLYYFSIISIVGLSLEIILSYINEFNIMIFFLRVIAYVYSKFLSHLLLQLLLLPR</sequence>
<reference evidence="3" key="1">
    <citation type="journal article" date="2006" name="PLoS Biol.">
        <title>Macronuclear genome sequence of the ciliate Tetrahymena thermophila, a model eukaryote.</title>
        <authorList>
            <person name="Eisen J.A."/>
            <person name="Coyne R.S."/>
            <person name="Wu M."/>
            <person name="Wu D."/>
            <person name="Thiagarajan M."/>
            <person name="Wortman J.R."/>
            <person name="Badger J.H."/>
            <person name="Ren Q."/>
            <person name="Amedeo P."/>
            <person name="Jones K.M."/>
            <person name="Tallon L.J."/>
            <person name="Delcher A.L."/>
            <person name="Salzberg S.L."/>
            <person name="Silva J.C."/>
            <person name="Haas B.J."/>
            <person name="Majoros W.H."/>
            <person name="Farzad M."/>
            <person name="Carlton J.M."/>
            <person name="Smith R.K. Jr."/>
            <person name="Garg J."/>
            <person name="Pearlman R.E."/>
            <person name="Karrer K.M."/>
            <person name="Sun L."/>
            <person name="Manning G."/>
            <person name="Elde N.C."/>
            <person name="Turkewitz A.P."/>
            <person name="Asai D.J."/>
            <person name="Wilkes D.E."/>
            <person name="Wang Y."/>
            <person name="Cai H."/>
            <person name="Collins K."/>
            <person name="Stewart B.A."/>
            <person name="Lee S.R."/>
            <person name="Wilamowska K."/>
            <person name="Weinberg Z."/>
            <person name="Ruzzo W.L."/>
            <person name="Wloga D."/>
            <person name="Gaertig J."/>
            <person name="Frankel J."/>
            <person name="Tsao C.-C."/>
            <person name="Gorovsky M.A."/>
            <person name="Keeling P.J."/>
            <person name="Waller R.F."/>
            <person name="Patron N.J."/>
            <person name="Cherry J.M."/>
            <person name="Stover N.A."/>
            <person name="Krieger C.J."/>
            <person name="del Toro C."/>
            <person name="Ryder H.F."/>
            <person name="Williamson S.C."/>
            <person name="Barbeau R.A."/>
            <person name="Hamilton E.P."/>
            <person name="Orias E."/>
        </authorList>
    </citation>
    <scope>NUCLEOTIDE SEQUENCE [LARGE SCALE GENOMIC DNA]</scope>
    <source>
        <strain evidence="3">SB210</strain>
    </source>
</reference>
<gene>
    <name evidence="2" type="ORF">TTHERM_000486999</name>
</gene>
<organism evidence="2 3">
    <name type="scientific">Tetrahymena thermophila (strain SB210)</name>
    <dbReference type="NCBI Taxonomy" id="312017"/>
    <lineage>
        <taxon>Eukaryota</taxon>
        <taxon>Sar</taxon>
        <taxon>Alveolata</taxon>
        <taxon>Ciliophora</taxon>
        <taxon>Intramacronucleata</taxon>
        <taxon>Oligohymenophorea</taxon>
        <taxon>Hymenostomatida</taxon>
        <taxon>Tetrahymenina</taxon>
        <taxon>Tetrahymenidae</taxon>
        <taxon>Tetrahymena</taxon>
    </lineage>
</organism>